<gene>
    <name evidence="14" type="ORF">FNK824_LOCUS13794</name>
    <name evidence="12" type="ORF">JBS370_LOCUS4460</name>
    <name evidence="11" type="ORF">JXQ802_LOCUS37175</name>
    <name evidence="13" type="ORF">OTI717_LOCUS17048</name>
    <name evidence="9" type="ORF">PYM288_LOCUS23875</name>
    <name evidence="7" type="ORF">RFH988_LOCUS17994</name>
    <name evidence="8" type="ORF">SEV965_LOCUS15398</name>
    <name evidence="10" type="ORF">ZHD862_LOCUS24928</name>
</gene>
<dbReference type="EMBL" id="CAJNOL010001969">
    <property type="protein sequence ID" value="CAF1443996.1"/>
    <property type="molecule type" value="Genomic_DNA"/>
</dbReference>
<evidence type="ECO:0000313" key="16">
    <source>
        <dbReference type="Proteomes" id="UP000663870"/>
    </source>
</evidence>
<evidence type="ECO:0000313" key="13">
    <source>
        <dbReference type="EMBL" id="CAF3778324.1"/>
    </source>
</evidence>
<reference evidence="9" key="1">
    <citation type="submission" date="2021-02" db="EMBL/GenBank/DDBJ databases">
        <authorList>
            <person name="Nowell W R."/>
        </authorList>
    </citation>
    <scope>NUCLEOTIDE SEQUENCE</scope>
</reference>
<evidence type="ECO:0000256" key="6">
    <source>
        <dbReference type="RuleBase" id="RU361228"/>
    </source>
</evidence>
<dbReference type="EMBL" id="CAJOBD010000211">
    <property type="protein sequence ID" value="CAF3614380.1"/>
    <property type="molecule type" value="Genomic_DNA"/>
</dbReference>
<dbReference type="SUPFAM" id="SSF56399">
    <property type="entry name" value="ADP-ribosylation"/>
    <property type="match status" value="1"/>
</dbReference>
<evidence type="ECO:0000313" key="7">
    <source>
        <dbReference type="EMBL" id="CAF1075369.1"/>
    </source>
</evidence>
<evidence type="ECO:0000256" key="4">
    <source>
        <dbReference type="ARBA" id="ARBA00022695"/>
    </source>
</evidence>
<dbReference type="GO" id="GO:0106274">
    <property type="term" value="F:NAD+-protein-arginine ADP-ribosyltransferase activity"/>
    <property type="evidence" value="ECO:0007669"/>
    <property type="project" value="UniProtKB-EC"/>
</dbReference>
<keyword evidence="16" id="KW-1185">Reference proteome</keyword>
<evidence type="ECO:0000256" key="2">
    <source>
        <dbReference type="ARBA" id="ARBA00022676"/>
    </source>
</evidence>
<dbReference type="Proteomes" id="UP000663874">
    <property type="component" value="Unassembled WGS sequence"/>
</dbReference>
<evidence type="ECO:0000313" key="14">
    <source>
        <dbReference type="EMBL" id="CAF3778730.1"/>
    </source>
</evidence>
<dbReference type="OrthoDB" id="10490392at2759"/>
<dbReference type="AlphaFoldDB" id="A0A814V5V3"/>
<keyword evidence="2 6" id="KW-0328">Glycosyltransferase</keyword>
<keyword evidence="4" id="KW-0548">Nucleotidyltransferase</keyword>
<evidence type="ECO:0000313" key="9">
    <source>
        <dbReference type="EMBL" id="CAF1182375.1"/>
    </source>
</evidence>
<evidence type="ECO:0000313" key="15">
    <source>
        <dbReference type="Proteomes" id="UP000663854"/>
    </source>
</evidence>
<evidence type="ECO:0000256" key="1">
    <source>
        <dbReference type="ARBA" id="ARBA00009558"/>
    </source>
</evidence>
<dbReference type="EMBL" id="CAJNOO010000991">
    <property type="protein sequence ID" value="CAF1075369.1"/>
    <property type="molecule type" value="Genomic_DNA"/>
</dbReference>
<comment type="catalytic activity">
    <reaction evidence="5 6">
        <text>L-arginyl-[protein] + NAD(+) = N(omega)-(ADP-D-ribosyl)-L-arginyl-[protein] + nicotinamide + H(+)</text>
        <dbReference type="Rhea" id="RHEA:19149"/>
        <dbReference type="Rhea" id="RHEA-COMP:10532"/>
        <dbReference type="Rhea" id="RHEA-COMP:15087"/>
        <dbReference type="ChEBI" id="CHEBI:15378"/>
        <dbReference type="ChEBI" id="CHEBI:17154"/>
        <dbReference type="ChEBI" id="CHEBI:29965"/>
        <dbReference type="ChEBI" id="CHEBI:57540"/>
        <dbReference type="ChEBI" id="CHEBI:142554"/>
        <dbReference type="EC" id="2.4.2.31"/>
    </reaction>
</comment>
<comment type="similarity">
    <text evidence="1 6">Belongs to the Arg-specific ADP-ribosyltransferase family.</text>
</comment>
<dbReference type="Proteomes" id="UP000663889">
    <property type="component" value="Unassembled WGS sequence"/>
</dbReference>
<dbReference type="GO" id="GO:0016779">
    <property type="term" value="F:nucleotidyltransferase activity"/>
    <property type="evidence" value="ECO:0007669"/>
    <property type="project" value="UniProtKB-KW"/>
</dbReference>
<keyword evidence="6" id="KW-0521">NADP</keyword>
<keyword evidence="6" id="KW-0520">NAD</keyword>
<comment type="caution">
    <text evidence="9">The sequence shown here is derived from an EMBL/GenBank/DDBJ whole genome shotgun (WGS) entry which is preliminary data.</text>
</comment>
<sequence>MGNQQTHRHRNRITPLQQDNIASTTSNIIPLDSENSFIIWLEIPLKNRTNHGESVELRHRLRQVFPHIQSFCDFQTCINHIKNARLNCDQRFILIFSGLIARSRVMSFYNIPSVALIYFCVYSENDLFYNWINCNNNKIRGLFNNIDSLYNQLINDVRVDNYKVFLSLPITVFSNDGAETSTRTINADYLWLQLLIEMIINMNHTEQAKEQMFKLCFLHYQNDANGLKALEKFRSTYMSDQAICWYTADSFMYRLLNKALRYPENFDNVFKFRYFIADLHRQLKTIHHNFSAKIVYRGQMISAQELNMFKENCGKCISVNTFLSTTFDEEVAKLYAGNGQQRPKLESVLFVIHINDTIPNNKPFASIKDYTKINCRYKYLENRIEIDKYRKSTCRQIDESFFG</sequence>
<protein>
    <recommendedName>
        <fullName evidence="6">NAD(P)(+)--arginine ADP-ribosyltransferase</fullName>
        <ecNumber evidence="6">2.4.2.31</ecNumber>
    </recommendedName>
    <alternativeName>
        <fullName evidence="6">Mono(ADP-ribosyl)transferase</fullName>
    </alternativeName>
</protein>
<evidence type="ECO:0000256" key="5">
    <source>
        <dbReference type="ARBA" id="ARBA00047597"/>
    </source>
</evidence>
<dbReference type="Proteomes" id="UP000663870">
    <property type="component" value="Unassembled WGS sequence"/>
</dbReference>
<dbReference type="Gene3D" id="3.90.176.10">
    <property type="entry name" value="Toxin ADP-ribosyltransferase, Chain A, domain 1"/>
    <property type="match status" value="1"/>
</dbReference>
<dbReference type="Pfam" id="PF01129">
    <property type="entry name" value="ART"/>
    <property type="match status" value="1"/>
</dbReference>
<dbReference type="Proteomes" id="UP000663836">
    <property type="component" value="Unassembled WGS sequence"/>
</dbReference>
<organism evidence="9 15">
    <name type="scientific">Rotaria sordida</name>
    <dbReference type="NCBI Taxonomy" id="392033"/>
    <lineage>
        <taxon>Eukaryota</taxon>
        <taxon>Metazoa</taxon>
        <taxon>Spiralia</taxon>
        <taxon>Gnathifera</taxon>
        <taxon>Rotifera</taxon>
        <taxon>Eurotatoria</taxon>
        <taxon>Bdelloidea</taxon>
        <taxon>Philodinida</taxon>
        <taxon>Philodinidae</taxon>
        <taxon>Rotaria</taxon>
    </lineage>
</organism>
<dbReference type="Proteomes" id="UP000663864">
    <property type="component" value="Unassembled WGS sequence"/>
</dbReference>
<dbReference type="EMBL" id="CAJNOH010001151">
    <property type="protein sequence ID" value="CAF1182375.1"/>
    <property type="molecule type" value="Genomic_DNA"/>
</dbReference>
<evidence type="ECO:0000313" key="12">
    <source>
        <dbReference type="EMBL" id="CAF3614380.1"/>
    </source>
</evidence>
<dbReference type="EMBL" id="CAJNOU010000802">
    <property type="protein sequence ID" value="CAF1091718.1"/>
    <property type="molecule type" value="Genomic_DNA"/>
</dbReference>
<evidence type="ECO:0000256" key="3">
    <source>
        <dbReference type="ARBA" id="ARBA00022679"/>
    </source>
</evidence>
<dbReference type="EMBL" id="CAJOAX010002206">
    <property type="protein sequence ID" value="CAF3778324.1"/>
    <property type="molecule type" value="Genomic_DNA"/>
</dbReference>
<dbReference type="EMBL" id="CAJNOT010001733">
    <property type="protein sequence ID" value="CAF1241969.1"/>
    <property type="molecule type" value="Genomic_DNA"/>
</dbReference>
<dbReference type="EMBL" id="CAJOBE010001842">
    <property type="protein sequence ID" value="CAF3778730.1"/>
    <property type="molecule type" value="Genomic_DNA"/>
</dbReference>
<name>A0A814V5V3_9BILA</name>
<dbReference type="Proteomes" id="UP000663882">
    <property type="component" value="Unassembled WGS sequence"/>
</dbReference>
<evidence type="ECO:0000313" key="10">
    <source>
        <dbReference type="EMBL" id="CAF1241969.1"/>
    </source>
</evidence>
<evidence type="ECO:0000313" key="11">
    <source>
        <dbReference type="EMBL" id="CAF1443996.1"/>
    </source>
</evidence>
<evidence type="ECO:0000313" key="8">
    <source>
        <dbReference type="EMBL" id="CAF1091718.1"/>
    </source>
</evidence>
<dbReference type="EC" id="2.4.2.31" evidence="6"/>
<keyword evidence="3 6" id="KW-0808">Transferase</keyword>
<accession>A0A814V5V3</accession>
<dbReference type="InterPro" id="IPR000768">
    <property type="entry name" value="ART"/>
</dbReference>
<dbReference type="Proteomes" id="UP000663823">
    <property type="component" value="Unassembled WGS sequence"/>
</dbReference>
<dbReference type="Proteomes" id="UP000663854">
    <property type="component" value="Unassembled WGS sequence"/>
</dbReference>
<proteinExistence type="inferred from homology"/>